<dbReference type="EMBL" id="MUTJ01000061">
    <property type="protein sequence ID" value="ONU83300.1"/>
    <property type="molecule type" value="Genomic_DNA"/>
</dbReference>
<dbReference type="Proteomes" id="UP000188543">
    <property type="component" value="Unassembled WGS sequence"/>
</dbReference>
<feature type="signal peptide" evidence="1">
    <location>
        <begin position="1"/>
        <end position="35"/>
    </location>
</feature>
<evidence type="ECO:0008006" key="4">
    <source>
        <dbReference type="Google" id="ProtNLM"/>
    </source>
</evidence>
<protein>
    <recommendedName>
        <fullName evidence="4">Transcriptional regulator</fullName>
    </recommendedName>
</protein>
<keyword evidence="1" id="KW-0732">Signal</keyword>
<reference evidence="2 3" key="1">
    <citation type="submission" date="2016-08" db="EMBL/GenBank/DDBJ databases">
        <authorList>
            <person name="Seilhamer J.J."/>
        </authorList>
    </citation>
    <scope>NUCLEOTIDE SEQUENCE [LARGE SCALE GENOMIC DNA]</scope>
    <source>
        <strain evidence="2 3">VC14762</strain>
    </source>
</reference>
<dbReference type="AlphaFoldDB" id="A0A1V2W2W8"/>
<name>A0A1V2W2W8_9BURK</name>
<comment type="caution">
    <text evidence="2">The sequence shown here is derived from an EMBL/GenBank/DDBJ whole genome shotgun (WGS) entry which is preliminary data.</text>
</comment>
<proteinExistence type="predicted"/>
<feature type="chain" id="PRO_5012595421" description="Transcriptional regulator" evidence="1">
    <location>
        <begin position="36"/>
        <end position="130"/>
    </location>
</feature>
<gene>
    <name evidence="2" type="ORF">A8E72_20105</name>
</gene>
<organism evidence="2 3">
    <name type="scientific">Burkholderia cenocepacia</name>
    <dbReference type="NCBI Taxonomy" id="95486"/>
    <lineage>
        <taxon>Bacteria</taxon>
        <taxon>Pseudomonadati</taxon>
        <taxon>Pseudomonadota</taxon>
        <taxon>Betaproteobacteria</taxon>
        <taxon>Burkholderiales</taxon>
        <taxon>Burkholderiaceae</taxon>
        <taxon>Burkholderia</taxon>
        <taxon>Burkholderia cepacia complex</taxon>
    </lineage>
</organism>
<evidence type="ECO:0000313" key="2">
    <source>
        <dbReference type="EMBL" id="ONU83300.1"/>
    </source>
</evidence>
<evidence type="ECO:0000256" key="1">
    <source>
        <dbReference type="SAM" id="SignalP"/>
    </source>
</evidence>
<sequence>MRQSRKHPIHWRFTVRHLSILAAAVNAVIAALASAVDVPAEGLVVYSEKLGYDRRYFYHLQIRLYPSGQFGIVWRHSSGHCSAHDFESHYHRLEDAALALIRDKRDYYQAETDDRADAAEAYYESMRLAA</sequence>
<accession>A0A1V2W2W8</accession>
<evidence type="ECO:0000313" key="3">
    <source>
        <dbReference type="Proteomes" id="UP000188543"/>
    </source>
</evidence>